<gene>
    <name evidence="2" type="ORF">ACFQMN_03730</name>
</gene>
<keyword evidence="1" id="KW-0812">Transmembrane</keyword>
<dbReference type="EMBL" id="JBHTBY010000002">
    <property type="protein sequence ID" value="MFC7319993.1"/>
    <property type="molecule type" value="Genomic_DNA"/>
</dbReference>
<dbReference type="RefSeq" id="WP_289217019.1">
    <property type="nucleotide sequence ID" value="NZ_JAPVRC010000011.1"/>
</dbReference>
<sequence length="99" mass="11346">MPVCQKCGSQWAWSESIKKSFQFYNGAKCQYCGEKQFQTQKTMRKVSLITMIPLLMLPFVVGFEVPIGIALIIFVAAEFLCLLLFPLVLQLSNEEHPLW</sequence>
<feature type="transmembrane region" description="Helical" evidence="1">
    <location>
        <begin position="69"/>
        <end position="89"/>
    </location>
</feature>
<proteinExistence type="predicted"/>
<keyword evidence="1" id="KW-0472">Membrane</keyword>
<evidence type="ECO:0000256" key="1">
    <source>
        <dbReference type="SAM" id="Phobius"/>
    </source>
</evidence>
<dbReference type="NCBIfam" id="TIGR04104">
    <property type="entry name" value="cxxc_20_cxxc"/>
    <property type="match status" value="1"/>
</dbReference>
<dbReference type="Proteomes" id="UP001596494">
    <property type="component" value="Unassembled WGS sequence"/>
</dbReference>
<keyword evidence="3" id="KW-1185">Reference proteome</keyword>
<keyword evidence="1" id="KW-1133">Transmembrane helix</keyword>
<organism evidence="2 3">
    <name type="scientific">Halobacillus campisalis</name>
    <dbReference type="NCBI Taxonomy" id="435909"/>
    <lineage>
        <taxon>Bacteria</taxon>
        <taxon>Bacillati</taxon>
        <taxon>Bacillota</taxon>
        <taxon>Bacilli</taxon>
        <taxon>Bacillales</taxon>
        <taxon>Bacillaceae</taxon>
        <taxon>Halobacillus</taxon>
    </lineage>
</organism>
<feature type="transmembrane region" description="Helical" evidence="1">
    <location>
        <begin position="46"/>
        <end position="63"/>
    </location>
</feature>
<comment type="caution">
    <text evidence="2">The sequence shown here is derived from an EMBL/GenBank/DDBJ whole genome shotgun (WGS) entry which is preliminary data.</text>
</comment>
<reference evidence="3" key="1">
    <citation type="journal article" date="2019" name="Int. J. Syst. Evol. Microbiol.">
        <title>The Global Catalogue of Microorganisms (GCM) 10K type strain sequencing project: providing services to taxonomists for standard genome sequencing and annotation.</title>
        <authorList>
            <consortium name="The Broad Institute Genomics Platform"/>
            <consortium name="The Broad Institute Genome Sequencing Center for Infectious Disease"/>
            <person name="Wu L."/>
            <person name="Ma J."/>
        </authorList>
    </citation>
    <scope>NUCLEOTIDE SEQUENCE [LARGE SCALE GENOMIC DNA]</scope>
    <source>
        <strain evidence="3">CCUG 73951</strain>
    </source>
</reference>
<accession>A0ABW2K002</accession>
<name>A0ABW2K002_9BACI</name>
<evidence type="ECO:0000313" key="3">
    <source>
        <dbReference type="Proteomes" id="UP001596494"/>
    </source>
</evidence>
<protein>
    <submittedName>
        <fullName evidence="2">TIGR04104 family putative zinc finger protein</fullName>
    </submittedName>
</protein>
<dbReference type="InterPro" id="IPR026369">
    <property type="entry name" value="CxxC_20_CxxC"/>
</dbReference>
<evidence type="ECO:0000313" key="2">
    <source>
        <dbReference type="EMBL" id="MFC7319993.1"/>
    </source>
</evidence>